<dbReference type="Gene3D" id="2.30.110.10">
    <property type="entry name" value="Electron Transport, Fmn-binding Protein, Chain A"/>
    <property type="match status" value="1"/>
</dbReference>
<dbReference type="InterPro" id="IPR024747">
    <property type="entry name" value="Pyridox_Oxase-rel"/>
</dbReference>
<comment type="caution">
    <text evidence="2">The sequence shown here is derived from an EMBL/GenBank/DDBJ whole genome shotgun (WGS) entry which is preliminary data.</text>
</comment>
<evidence type="ECO:0000256" key="1">
    <source>
        <dbReference type="SAM" id="MobiDB-lite"/>
    </source>
</evidence>
<dbReference type="PANTHER" id="PTHR34071:SF2">
    <property type="entry name" value="FLAVIN-NUCLEOTIDE-BINDING PROTEIN"/>
    <property type="match status" value="1"/>
</dbReference>
<evidence type="ECO:0000313" key="2">
    <source>
        <dbReference type="EMBL" id="RNL44057.1"/>
    </source>
</evidence>
<dbReference type="OrthoDB" id="9794935at2"/>
<sequence>MTDHPMRRSDRALSPDEALAVLDDAAFVTLSTVDEEGHPYGVPLSFVRRESTLYVHATNQNGLKFDCFRHDARACATAVTDVVPFFANGDFSTYYRSAMAFGFMREVEPGVEFKRALVDLCTKYVPEAKAHIGEAMRCEGPNTSVWALDIRRVTGKAQPLPPSSAALASPNTGQAR</sequence>
<gene>
    <name evidence="2" type="ORF">DMP08_06425</name>
</gene>
<dbReference type="AlphaFoldDB" id="A0A3N0B9K7"/>
<dbReference type="RefSeq" id="WP_123192124.1">
    <property type="nucleotide sequence ID" value="NZ_QICD01000010.1"/>
</dbReference>
<dbReference type="SUPFAM" id="SSF50475">
    <property type="entry name" value="FMN-binding split barrel"/>
    <property type="match status" value="1"/>
</dbReference>
<evidence type="ECO:0000313" key="3">
    <source>
        <dbReference type="Proteomes" id="UP000278632"/>
    </source>
</evidence>
<feature type="region of interest" description="Disordered" evidence="1">
    <location>
        <begin position="157"/>
        <end position="176"/>
    </location>
</feature>
<dbReference type="InterPro" id="IPR012349">
    <property type="entry name" value="Split_barrel_FMN-bd"/>
</dbReference>
<dbReference type="Proteomes" id="UP000278632">
    <property type="component" value="Unassembled WGS sequence"/>
</dbReference>
<organism evidence="2 3">
    <name type="scientific">Paraeggerthella hongkongensis</name>
    <dbReference type="NCBI Taxonomy" id="230658"/>
    <lineage>
        <taxon>Bacteria</taxon>
        <taxon>Bacillati</taxon>
        <taxon>Actinomycetota</taxon>
        <taxon>Coriobacteriia</taxon>
        <taxon>Eggerthellales</taxon>
        <taxon>Eggerthellaceae</taxon>
        <taxon>Paraeggerthella</taxon>
    </lineage>
</organism>
<keyword evidence="3" id="KW-1185">Reference proteome</keyword>
<name>A0A3N0B9K7_9ACTN</name>
<proteinExistence type="predicted"/>
<dbReference type="Pfam" id="PF12900">
    <property type="entry name" value="Pyridox_ox_2"/>
    <property type="match status" value="1"/>
</dbReference>
<dbReference type="EMBL" id="QICD01000010">
    <property type="protein sequence ID" value="RNL44057.1"/>
    <property type="molecule type" value="Genomic_DNA"/>
</dbReference>
<accession>A0A3N0B9K7</accession>
<dbReference type="PANTHER" id="PTHR34071">
    <property type="entry name" value="5-NITROIMIDAZOLE ANTIBIOTICS RESISTANCE PROTEIN, NIMA-FAMILY-RELATED PROTEIN-RELATED"/>
    <property type="match status" value="1"/>
</dbReference>
<reference evidence="3" key="1">
    <citation type="submission" date="2018-05" db="EMBL/GenBank/DDBJ databases">
        <title>Genome Sequencing of selected type strains of the family Eggerthellaceae.</title>
        <authorList>
            <person name="Danylec N."/>
            <person name="Stoll D.A."/>
            <person name="Doetsch A."/>
            <person name="Huch M."/>
        </authorList>
    </citation>
    <scope>NUCLEOTIDE SEQUENCE [LARGE SCALE GENOMIC DNA]</scope>
    <source>
        <strain evidence="3">DSM 16106</strain>
    </source>
</reference>
<protein>
    <submittedName>
        <fullName evidence="2">Pyridoxamine 5'-phosphate oxidase</fullName>
    </submittedName>
</protein>